<feature type="transmembrane region" description="Helical" evidence="8">
    <location>
        <begin position="67"/>
        <end position="93"/>
    </location>
</feature>
<evidence type="ECO:0000256" key="6">
    <source>
        <dbReference type="ARBA" id="ARBA00022989"/>
    </source>
</evidence>
<evidence type="ECO:0000256" key="3">
    <source>
        <dbReference type="ARBA" id="ARBA00022448"/>
    </source>
</evidence>
<feature type="transmembrane region" description="Helical" evidence="8">
    <location>
        <begin position="310"/>
        <end position="339"/>
    </location>
</feature>
<evidence type="ECO:0000256" key="8">
    <source>
        <dbReference type="SAM" id="Phobius"/>
    </source>
</evidence>
<dbReference type="PANTHER" id="PTHR21716:SF67">
    <property type="entry name" value="TRANSPORT PROTEIN YDIK-RELATED"/>
    <property type="match status" value="1"/>
</dbReference>
<feature type="transmembrane region" description="Helical" evidence="8">
    <location>
        <begin position="279"/>
        <end position="298"/>
    </location>
</feature>
<reference evidence="9 10" key="2">
    <citation type="submission" date="2018-12" db="EMBL/GenBank/DDBJ databases">
        <title>Simiduia agarivorans gen. nov., sp. nov., a marine, agarolytic bacterium isolated from shallow coastal water from Keelung, Taiwan.</title>
        <authorList>
            <person name="Shieh W.Y."/>
        </authorList>
    </citation>
    <scope>NUCLEOTIDE SEQUENCE [LARGE SCALE GENOMIC DNA]</scope>
    <source>
        <strain evidence="9 10">GTF-13</strain>
    </source>
</reference>
<protein>
    <submittedName>
        <fullName evidence="9">AI-2E family transporter</fullName>
    </submittedName>
</protein>
<feature type="transmembrane region" description="Helical" evidence="8">
    <location>
        <begin position="155"/>
        <end position="182"/>
    </location>
</feature>
<keyword evidence="7 8" id="KW-0472">Membrane</keyword>
<dbReference type="GO" id="GO:0005886">
    <property type="term" value="C:plasma membrane"/>
    <property type="evidence" value="ECO:0007669"/>
    <property type="project" value="UniProtKB-SubCell"/>
</dbReference>
<sequence>MLNRSLQDNPQAFIDTLIRTALIVGLVIWCYQIIRPFITMVLWGVIIAVAVYPLHCRLRDRLGGRSGWSATLLTLLLMTMLVVPAVVMSDALIQSSTRLSQQLESSQFHLPPPNETVRGWPLVGDSLYTLWQEAAANLQATLQKFSPQIKAVGKVALGALASITVGILQFMFSLITAGFILARAELANLFLQRLVKRLAGEQSESLLTLMTFTIRSVAKGVLGVALIQALLAGVGFSAMDIPAASVLAMLCFLLAVVQISVGLVTLPVAVYVFSITDTLTASLFLGYMLVVGMLDNVLKPILLGRGVDVPMLVVFMGVIGGFLMSGIIGLFVGAIVLVVGYRLLLEFVGEGAVTGASAPSRNP</sequence>
<dbReference type="AlphaFoldDB" id="A0A3P3VNV3"/>
<keyword evidence="3" id="KW-0813">Transport</keyword>
<dbReference type="InterPro" id="IPR002549">
    <property type="entry name" value="AI-2E-like"/>
</dbReference>
<evidence type="ECO:0000256" key="2">
    <source>
        <dbReference type="ARBA" id="ARBA00009773"/>
    </source>
</evidence>
<evidence type="ECO:0000313" key="10">
    <source>
        <dbReference type="Proteomes" id="UP000280792"/>
    </source>
</evidence>
<comment type="similarity">
    <text evidence="2">Belongs to the autoinducer-2 exporter (AI-2E) (TC 2.A.86) family.</text>
</comment>
<evidence type="ECO:0000256" key="7">
    <source>
        <dbReference type="ARBA" id="ARBA00023136"/>
    </source>
</evidence>
<dbReference type="EMBL" id="QWEZ01000002">
    <property type="protein sequence ID" value="RRJ83326.1"/>
    <property type="molecule type" value="Genomic_DNA"/>
</dbReference>
<keyword evidence="6 8" id="KW-1133">Transmembrane helix</keyword>
<keyword evidence="4" id="KW-1003">Cell membrane</keyword>
<name>A0A3P3VNV3_9GAMM</name>
<dbReference type="RefSeq" id="WP_125017912.1">
    <property type="nucleotide sequence ID" value="NZ_QWEZ01000002.1"/>
</dbReference>
<dbReference type="Proteomes" id="UP000280792">
    <property type="component" value="Unassembled WGS sequence"/>
</dbReference>
<comment type="caution">
    <text evidence="9">The sequence shown here is derived from an EMBL/GenBank/DDBJ whole genome shotgun (WGS) entry which is preliminary data.</text>
</comment>
<reference evidence="9 10" key="1">
    <citation type="submission" date="2018-08" db="EMBL/GenBank/DDBJ databases">
        <authorList>
            <person name="Khan S.A."/>
        </authorList>
    </citation>
    <scope>NUCLEOTIDE SEQUENCE [LARGE SCALE GENOMIC DNA]</scope>
    <source>
        <strain evidence="9 10">GTF-13</strain>
    </source>
</reference>
<dbReference type="PANTHER" id="PTHR21716">
    <property type="entry name" value="TRANSMEMBRANE PROTEIN"/>
    <property type="match status" value="1"/>
</dbReference>
<keyword evidence="5 8" id="KW-0812">Transmembrane</keyword>
<feature type="transmembrane region" description="Helical" evidence="8">
    <location>
        <begin position="217"/>
        <end position="239"/>
    </location>
</feature>
<gene>
    <name evidence="9" type="ORF">D0544_16015</name>
</gene>
<feature type="transmembrane region" description="Helical" evidence="8">
    <location>
        <begin position="246"/>
        <end position="273"/>
    </location>
</feature>
<proteinExistence type="inferred from homology"/>
<accession>A0A3P3VNV3</accession>
<organism evidence="9 10">
    <name type="scientific">Aestuariirhabdus litorea</name>
    <dbReference type="NCBI Taxonomy" id="2528527"/>
    <lineage>
        <taxon>Bacteria</taxon>
        <taxon>Pseudomonadati</taxon>
        <taxon>Pseudomonadota</taxon>
        <taxon>Gammaproteobacteria</taxon>
        <taxon>Oceanospirillales</taxon>
        <taxon>Aestuariirhabdaceae</taxon>
        <taxon>Aestuariirhabdus</taxon>
    </lineage>
</organism>
<evidence type="ECO:0000256" key="5">
    <source>
        <dbReference type="ARBA" id="ARBA00022692"/>
    </source>
</evidence>
<dbReference type="Pfam" id="PF01594">
    <property type="entry name" value="AI-2E_transport"/>
    <property type="match status" value="1"/>
</dbReference>
<keyword evidence="10" id="KW-1185">Reference proteome</keyword>
<feature type="transmembrane region" description="Helical" evidence="8">
    <location>
        <begin position="37"/>
        <end position="55"/>
    </location>
</feature>
<evidence type="ECO:0000256" key="1">
    <source>
        <dbReference type="ARBA" id="ARBA00004651"/>
    </source>
</evidence>
<comment type="subcellular location">
    <subcellularLocation>
        <location evidence="1">Cell membrane</location>
        <topology evidence="1">Multi-pass membrane protein</topology>
    </subcellularLocation>
</comment>
<evidence type="ECO:0000256" key="4">
    <source>
        <dbReference type="ARBA" id="ARBA00022475"/>
    </source>
</evidence>
<evidence type="ECO:0000313" key="9">
    <source>
        <dbReference type="EMBL" id="RRJ83326.1"/>
    </source>
</evidence>